<keyword evidence="3" id="KW-1185">Reference proteome</keyword>
<feature type="compositionally biased region" description="Polar residues" evidence="1">
    <location>
        <begin position="30"/>
        <end position="39"/>
    </location>
</feature>
<evidence type="ECO:0000313" key="3">
    <source>
        <dbReference type="Proteomes" id="UP000827284"/>
    </source>
</evidence>
<evidence type="ECO:0000256" key="1">
    <source>
        <dbReference type="SAM" id="MobiDB-lite"/>
    </source>
</evidence>
<organism evidence="2 3">
    <name type="scientific">Entomortierella parvispora</name>
    <dbReference type="NCBI Taxonomy" id="205924"/>
    <lineage>
        <taxon>Eukaryota</taxon>
        <taxon>Fungi</taxon>
        <taxon>Fungi incertae sedis</taxon>
        <taxon>Mucoromycota</taxon>
        <taxon>Mortierellomycotina</taxon>
        <taxon>Mortierellomycetes</taxon>
        <taxon>Mortierellales</taxon>
        <taxon>Mortierellaceae</taxon>
        <taxon>Entomortierella</taxon>
    </lineage>
</organism>
<reference evidence="2" key="2">
    <citation type="journal article" date="2022" name="Microbiol. Resour. Announc.">
        <title>Whole-Genome Sequence of Entomortierella parvispora E1425, a Mucoromycotan Fungus Associated with Burkholderiaceae-Related Endosymbiotic Bacteria.</title>
        <authorList>
            <person name="Herlambang A."/>
            <person name="Guo Y."/>
            <person name="Takashima Y."/>
            <person name="Narisawa K."/>
            <person name="Ohta H."/>
            <person name="Nishizawa T."/>
        </authorList>
    </citation>
    <scope>NUCLEOTIDE SEQUENCE</scope>
    <source>
        <strain evidence="2">E1425</strain>
    </source>
</reference>
<feature type="compositionally biased region" description="Basic and acidic residues" evidence="1">
    <location>
        <begin position="44"/>
        <end position="53"/>
    </location>
</feature>
<dbReference type="AlphaFoldDB" id="A0A9P3HEU2"/>
<protein>
    <submittedName>
        <fullName evidence="2">Uncharacterized protein</fullName>
    </submittedName>
</protein>
<gene>
    <name evidence="2" type="ORF">EMPS_07782</name>
</gene>
<evidence type="ECO:0000313" key="2">
    <source>
        <dbReference type="EMBL" id="GJJ75424.1"/>
    </source>
</evidence>
<reference evidence="2" key="1">
    <citation type="submission" date="2021-11" db="EMBL/GenBank/DDBJ databases">
        <authorList>
            <person name="Herlambang A."/>
            <person name="Guo Y."/>
            <person name="Takashima Y."/>
            <person name="Nishizawa T."/>
        </authorList>
    </citation>
    <scope>NUCLEOTIDE SEQUENCE</scope>
    <source>
        <strain evidence="2">E1425</strain>
    </source>
</reference>
<dbReference type="Proteomes" id="UP000827284">
    <property type="component" value="Unassembled WGS sequence"/>
</dbReference>
<proteinExistence type="predicted"/>
<sequence>MEYVLLPPVRTRKTVEEHGNALPSKDSEEQGQTQQQTMAASEPELSKDTEEQVHTQQQAMTVRKPILSEDAEDEVLTQLEIPTTAPVPKLDPKLVWCTQPQNNLRDFESMNEQLE</sequence>
<name>A0A9P3HEU2_9FUNG</name>
<comment type="caution">
    <text evidence="2">The sequence shown here is derived from an EMBL/GenBank/DDBJ whole genome shotgun (WGS) entry which is preliminary data.</text>
</comment>
<accession>A0A9P3HEU2</accession>
<feature type="region of interest" description="Disordered" evidence="1">
    <location>
        <begin position="1"/>
        <end position="69"/>
    </location>
</feature>
<dbReference type="EMBL" id="BQFW01000011">
    <property type="protein sequence ID" value="GJJ75424.1"/>
    <property type="molecule type" value="Genomic_DNA"/>
</dbReference>